<dbReference type="Proteomes" id="UP000094256">
    <property type="component" value="Chromosome"/>
</dbReference>
<dbReference type="STRING" id="1560345.AWL63_19805"/>
<evidence type="ECO:0000256" key="4">
    <source>
        <dbReference type="ARBA" id="ARBA00022801"/>
    </source>
</evidence>
<evidence type="ECO:0000313" key="9">
    <source>
        <dbReference type="Proteomes" id="UP000094256"/>
    </source>
</evidence>
<evidence type="ECO:0000256" key="1">
    <source>
        <dbReference type="ARBA" id="ARBA00001936"/>
    </source>
</evidence>
<comment type="cofactor">
    <cofactor evidence="1">
        <name>Mn(2+)</name>
        <dbReference type="ChEBI" id="CHEBI:29035"/>
    </cofactor>
</comment>
<dbReference type="InterPro" id="IPR039121">
    <property type="entry name" value="NUDT19"/>
</dbReference>
<evidence type="ECO:0000259" key="7">
    <source>
        <dbReference type="PROSITE" id="PS51462"/>
    </source>
</evidence>
<sequence>MSDESGAADSAPGVAAATLILFSERPGVPARHLMIQRSATMRFAPNALVFPGGQVDADDHLIAADPGLVDAGAGDPIERAHRVAAIRETLEETCVAIAFRTVIDAGAMQSALKAATPFSRLLRDAKARLNMEALLLWAKWHPRLSHRRFDTQFYIARYDGDHAVCTDVDEVGAARWLSATEALGDAEAERAKVIFPTLCNLERLAAYPRFDAAAAHLATIPCRPISPRVHHDADGEPWVSIPDHCGYPVTSHLQSTLQAP</sequence>
<dbReference type="InterPro" id="IPR015797">
    <property type="entry name" value="NUDIX_hydrolase-like_dom_sf"/>
</dbReference>
<name>A0A1B3ZEL3_9SPHN</name>
<dbReference type="AlphaFoldDB" id="A0A1B3ZEL3"/>
<organism evidence="8 9">
    <name type="scientific">Sphingomonas panacis</name>
    <dbReference type="NCBI Taxonomy" id="1560345"/>
    <lineage>
        <taxon>Bacteria</taxon>
        <taxon>Pseudomonadati</taxon>
        <taxon>Pseudomonadota</taxon>
        <taxon>Alphaproteobacteria</taxon>
        <taxon>Sphingomonadales</taxon>
        <taxon>Sphingomonadaceae</taxon>
        <taxon>Sphingomonas</taxon>
    </lineage>
</organism>
<evidence type="ECO:0000256" key="5">
    <source>
        <dbReference type="ARBA" id="ARBA00022842"/>
    </source>
</evidence>
<dbReference type="GO" id="GO:0016818">
    <property type="term" value="F:hydrolase activity, acting on acid anhydrides, in phosphorus-containing anhydrides"/>
    <property type="evidence" value="ECO:0007669"/>
    <property type="project" value="InterPro"/>
</dbReference>
<evidence type="ECO:0000256" key="3">
    <source>
        <dbReference type="ARBA" id="ARBA00022723"/>
    </source>
</evidence>
<dbReference type="PANTHER" id="PTHR12318">
    <property type="entry name" value="TESTOSTERONE-REGULATED PROTEIN RP2"/>
    <property type="match status" value="1"/>
</dbReference>
<evidence type="ECO:0000256" key="6">
    <source>
        <dbReference type="ARBA" id="ARBA00023211"/>
    </source>
</evidence>
<dbReference type="PROSITE" id="PS51462">
    <property type="entry name" value="NUDIX"/>
    <property type="match status" value="1"/>
</dbReference>
<keyword evidence="3" id="KW-0479">Metal-binding</keyword>
<dbReference type="SUPFAM" id="SSF55811">
    <property type="entry name" value="Nudix"/>
    <property type="match status" value="1"/>
</dbReference>
<keyword evidence="5" id="KW-0460">Magnesium</keyword>
<dbReference type="EMBL" id="CP014168">
    <property type="protein sequence ID" value="AOH85865.1"/>
    <property type="molecule type" value="Genomic_DNA"/>
</dbReference>
<evidence type="ECO:0000256" key="2">
    <source>
        <dbReference type="ARBA" id="ARBA00001946"/>
    </source>
</evidence>
<keyword evidence="9" id="KW-1185">Reference proteome</keyword>
<feature type="domain" description="Nudix hydrolase" evidence="7">
    <location>
        <begin position="12"/>
        <end position="199"/>
    </location>
</feature>
<gene>
    <name evidence="8" type="ORF">AWL63_19805</name>
</gene>
<evidence type="ECO:0000313" key="8">
    <source>
        <dbReference type="EMBL" id="AOH85865.1"/>
    </source>
</evidence>
<dbReference type="KEGG" id="span:AWL63_19805"/>
<keyword evidence="6" id="KW-0464">Manganese</keyword>
<dbReference type="CDD" id="cd18870">
    <property type="entry name" value="NUDIX_AcylCoAdiphos_Nudt19"/>
    <property type="match status" value="1"/>
</dbReference>
<dbReference type="Gene3D" id="3.90.79.10">
    <property type="entry name" value="Nucleoside Triphosphate Pyrophosphohydrolase"/>
    <property type="match status" value="1"/>
</dbReference>
<comment type="cofactor">
    <cofactor evidence="2">
        <name>Mg(2+)</name>
        <dbReference type="ChEBI" id="CHEBI:18420"/>
    </cofactor>
</comment>
<dbReference type="GO" id="GO:0046872">
    <property type="term" value="F:metal ion binding"/>
    <property type="evidence" value="ECO:0007669"/>
    <property type="project" value="UniProtKB-KW"/>
</dbReference>
<dbReference type="PANTHER" id="PTHR12318:SF0">
    <property type="entry name" value="ACYL-COENZYME A DIPHOSPHATASE NUDT19"/>
    <property type="match status" value="1"/>
</dbReference>
<accession>A0A1B3ZEL3</accession>
<dbReference type="InterPro" id="IPR000086">
    <property type="entry name" value="NUDIX_hydrolase_dom"/>
</dbReference>
<reference evidence="8 9" key="1">
    <citation type="submission" date="2016-01" db="EMBL/GenBank/DDBJ databases">
        <title>Complete genome and mega plasmid sequence of Sphingomonas panacis DCY99 elicits systemic resistance in rice to Xanthomonas oryzae.</title>
        <authorList>
            <person name="Kim Y.J."/>
            <person name="Yang D.C."/>
            <person name="Sing P."/>
        </authorList>
    </citation>
    <scope>NUCLEOTIDE SEQUENCE [LARGE SCALE GENOMIC DNA]</scope>
    <source>
        <strain evidence="8 9">DCY99</strain>
    </source>
</reference>
<proteinExistence type="predicted"/>
<protein>
    <recommendedName>
        <fullName evidence="7">Nudix hydrolase domain-containing protein</fullName>
    </recommendedName>
</protein>
<keyword evidence="4" id="KW-0378">Hydrolase</keyword>